<dbReference type="RefSeq" id="WP_141789483.1">
    <property type="nucleotide sequence ID" value="NZ_BAAAKX010000012.1"/>
</dbReference>
<accession>A0A542ZN90</accession>
<evidence type="ECO:0000313" key="3">
    <source>
        <dbReference type="Proteomes" id="UP000319514"/>
    </source>
</evidence>
<dbReference type="EMBL" id="VFOQ01000001">
    <property type="protein sequence ID" value="TQL61739.1"/>
    <property type="molecule type" value="Genomic_DNA"/>
</dbReference>
<keyword evidence="3" id="KW-1185">Reference proteome</keyword>
<evidence type="ECO:0000313" key="2">
    <source>
        <dbReference type="EMBL" id="TQL61739.1"/>
    </source>
</evidence>
<comment type="caution">
    <text evidence="2">The sequence shown here is derived from an EMBL/GenBank/DDBJ whole genome shotgun (WGS) entry which is preliminary data.</text>
</comment>
<gene>
    <name evidence="2" type="ORF">FB474_3158</name>
</gene>
<dbReference type="OrthoDB" id="4864618at2"/>
<evidence type="ECO:0000256" key="1">
    <source>
        <dbReference type="SAM" id="MobiDB-lite"/>
    </source>
</evidence>
<feature type="compositionally biased region" description="Low complexity" evidence="1">
    <location>
        <begin position="269"/>
        <end position="280"/>
    </location>
</feature>
<sequence length="405" mass="39261">MPLLSRRADLFHRALEGGPAADDEIAALVGTASRIPTLDGPACAPRPEFVEQLGARLRAEAQTLPARPARPAAVRQAPGGGPLVLVVGRGLPRVLVGAAATVLVAAAAVGVVSRAALPGTALYPVKQLLDTAAVQLAGSEHDRGLTLLAQAQQHISEAGDLADGGTTEPAPYDEALAGAYDATLGGQRTLLALYDRDHDQQALIAVQDFTARSLPQVQALRSRVPAASVPAVDRLLSLLQLGDQAVARKVAVCGSGCSALDSTGGGPGPASLPSLPSGTAVPTTPVPGLGLPSGTASLPPLVPSAGSVSLGGGGVSASPLPGVSISVPLPGASIGGSSSGGKPSGGISASLPGVGGASVGSGGVKVSPSGSSASISLPVPDPVGSVVGTVGGVAGGLGQTLPKLP</sequence>
<dbReference type="AlphaFoldDB" id="A0A542ZN90"/>
<reference evidence="2 3" key="1">
    <citation type="submission" date="2019-06" db="EMBL/GenBank/DDBJ databases">
        <title>Sequencing the genomes of 1000 actinobacteria strains.</title>
        <authorList>
            <person name="Klenk H.-P."/>
        </authorList>
    </citation>
    <scope>NUCLEOTIDE SEQUENCE [LARGE SCALE GENOMIC DNA]</scope>
    <source>
        <strain evidence="2 3">DSM 18082</strain>
    </source>
</reference>
<dbReference type="Proteomes" id="UP000319514">
    <property type="component" value="Unassembled WGS sequence"/>
</dbReference>
<proteinExistence type="predicted"/>
<protein>
    <submittedName>
        <fullName evidence="2">Uncharacterized protein</fullName>
    </submittedName>
</protein>
<organism evidence="2 3">
    <name type="scientific">Oryzihumus leptocrescens</name>
    <dbReference type="NCBI Taxonomy" id="297536"/>
    <lineage>
        <taxon>Bacteria</taxon>
        <taxon>Bacillati</taxon>
        <taxon>Actinomycetota</taxon>
        <taxon>Actinomycetes</taxon>
        <taxon>Micrococcales</taxon>
        <taxon>Intrasporangiaceae</taxon>
        <taxon>Oryzihumus</taxon>
    </lineage>
</organism>
<feature type="region of interest" description="Disordered" evidence="1">
    <location>
        <begin position="358"/>
        <end position="378"/>
    </location>
</feature>
<feature type="compositionally biased region" description="Low complexity" evidence="1">
    <location>
        <begin position="364"/>
        <end position="378"/>
    </location>
</feature>
<name>A0A542ZN90_9MICO</name>
<feature type="region of interest" description="Disordered" evidence="1">
    <location>
        <begin position="262"/>
        <end position="285"/>
    </location>
</feature>